<dbReference type="Gene3D" id="3.40.720.10">
    <property type="entry name" value="Alkaline Phosphatase, subunit A"/>
    <property type="match status" value="1"/>
</dbReference>
<dbReference type="PANTHER" id="PTHR10151:SF120">
    <property type="entry name" value="BIS(5'-ADENOSYL)-TRIPHOSPHATASE"/>
    <property type="match status" value="1"/>
</dbReference>
<dbReference type="GO" id="GO:0016740">
    <property type="term" value="F:transferase activity"/>
    <property type="evidence" value="ECO:0007669"/>
    <property type="project" value="UniProtKB-KW"/>
</dbReference>
<protein>
    <submittedName>
        <fullName evidence="1">Phosphoglycerol transferase</fullName>
    </submittedName>
</protein>
<comment type="caution">
    <text evidence="1">The sequence shown here is derived from an EMBL/GenBank/DDBJ whole genome shotgun (WGS) entry which is preliminary data.</text>
</comment>
<name>W7XY05_9BACT</name>
<dbReference type="EMBL" id="BAMD01000024">
    <property type="protein sequence ID" value="GAF03455.1"/>
    <property type="molecule type" value="Genomic_DNA"/>
</dbReference>
<evidence type="ECO:0000313" key="2">
    <source>
        <dbReference type="Proteomes" id="UP000019402"/>
    </source>
</evidence>
<dbReference type="OrthoDB" id="9766127at2"/>
<dbReference type="GO" id="GO:0016787">
    <property type="term" value="F:hydrolase activity"/>
    <property type="evidence" value="ECO:0007669"/>
    <property type="project" value="UniProtKB-ARBA"/>
</dbReference>
<accession>W7XY05</accession>
<dbReference type="InterPro" id="IPR017850">
    <property type="entry name" value="Alkaline_phosphatase_core_sf"/>
</dbReference>
<organism evidence="1 2">
    <name type="scientific">Saccharicrinis fermentans DSM 9555 = JCM 21142</name>
    <dbReference type="NCBI Taxonomy" id="869213"/>
    <lineage>
        <taxon>Bacteria</taxon>
        <taxon>Pseudomonadati</taxon>
        <taxon>Bacteroidota</taxon>
        <taxon>Bacteroidia</taxon>
        <taxon>Marinilabiliales</taxon>
        <taxon>Marinilabiliaceae</taxon>
        <taxon>Saccharicrinis</taxon>
    </lineage>
</organism>
<dbReference type="InterPro" id="IPR002591">
    <property type="entry name" value="Phosphodiest/P_Trfase"/>
</dbReference>
<dbReference type="STRING" id="869213.GCA_000517085_00915"/>
<dbReference type="Proteomes" id="UP000019402">
    <property type="component" value="Unassembled WGS sequence"/>
</dbReference>
<sequence length="219" mass="25175">MWYLPEPDGVGHQYGPQSQELHDMVQKLDHFLGTFLDRLEKLPHYPNIHLIVTSDHGMGATSSDRYVDLKPYIKKKNLEYMIPGNPVVFIQPKKNKVNKIYNKLKDIAHIQVTKNLERPEHWHYNNVERAADLVVVADSSWSIGWDTLPTAWHGGTHGYDPINSDMHAIFYAMGPALKKAYVHPTFENVDIYNLIAHLLNIKPAPNDGNFERVKGMLRE</sequence>
<dbReference type="eggNOG" id="COG1524">
    <property type="taxonomic scope" value="Bacteria"/>
</dbReference>
<dbReference type="Pfam" id="PF01663">
    <property type="entry name" value="Phosphodiest"/>
    <property type="match status" value="1"/>
</dbReference>
<evidence type="ECO:0000313" key="1">
    <source>
        <dbReference type="EMBL" id="GAF03455.1"/>
    </source>
</evidence>
<dbReference type="SUPFAM" id="SSF53649">
    <property type="entry name" value="Alkaline phosphatase-like"/>
    <property type="match status" value="1"/>
</dbReference>
<dbReference type="PANTHER" id="PTHR10151">
    <property type="entry name" value="ECTONUCLEOTIDE PYROPHOSPHATASE/PHOSPHODIESTERASE"/>
    <property type="match status" value="1"/>
</dbReference>
<dbReference type="AlphaFoldDB" id="W7XY05"/>
<keyword evidence="1" id="KW-0808">Transferase</keyword>
<gene>
    <name evidence="1" type="ORF">JCM21142_52131</name>
</gene>
<proteinExistence type="predicted"/>
<keyword evidence="2" id="KW-1185">Reference proteome</keyword>
<reference evidence="1 2" key="1">
    <citation type="journal article" date="2014" name="Genome Announc.">
        <title>Draft Genome Sequence of Cytophaga fermentans JCM 21142T, a Facultative Anaerobe Isolated from Marine Mud.</title>
        <authorList>
            <person name="Starns D."/>
            <person name="Oshima K."/>
            <person name="Suda W."/>
            <person name="Iino T."/>
            <person name="Yuki M."/>
            <person name="Inoue J."/>
            <person name="Kitamura K."/>
            <person name="Iida T."/>
            <person name="Darby A."/>
            <person name="Hattori M."/>
            <person name="Ohkuma M."/>
        </authorList>
    </citation>
    <scope>NUCLEOTIDE SEQUENCE [LARGE SCALE GENOMIC DNA]</scope>
    <source>
        <strain evidence="1 2">JCM 21142</strain>
    </source>
</reference>